<proteinExistence type="predicted"/>
<protein>
    <recommendedName>
        <fullName evidence="1">Halobacterial output domain-containing protein</fullName>
    </recommendedName>
</protein>
<organism evidence="2 3">
    <name type="scientific">Natrinema zhouii</name>
    <dbReference type="NCBI Taxonomy" id="1710539"/>
    <lineage>
        <taxon>Archaea</taxon>
        <taxon>Methanobacteriati</taxon>
        <taxon>Methanobacteriota</taxon>
        <taxon>Stenosarchaea group</taxon>
        <taxon>Halobacteria</taxon>
        <taxon>Halobacteriales</taxon>
        <taxon>Natrialbaceae</taxon>
        <taxon>Natrinema</taxon>
    </lineage>
</organism>
<dbReference type="EMBL" id="CP059154">
    <property type="protein sequence ID" value="QLK24406.1"/>
    <property type="molecule type" value="Genomic_DNA"/>
</dbReference>
<dbReference type="InterPro" id="IPR040624">
    <property type="entry name" value="HalOD1"/>
</dbReference>
<accession>A0A7D6GTD0</accession>
<evidence type="ECO:0000259" key="1">
    <source>
        <dbReference type="Pfam" id="PF18545"/>
    </source>
</evidence>
<sequence>MYETIEPTAMEQLLEHSNGHDRDVTIEFTYEGYLVRVRSGGEIRIVADA</sequence>
<evidence type="ECO:0000313" key="2">
    <source>
        <dbReference type="EMBL" id="QLK24406.1"/>
    </source>
</evidence>
<gene>
    <name evidence="2" type="ORF">HYG81_09740</name>
</gene>
<dbReference type="AlphaFoldDB" id="A0A7D6GTD0"/>
<reference evidence="2 3" key="1">
    <citation type="submission" date="2020-07" db="EMBL/GenBank/DDBJ databases">
        <title>Natrinema (YPL30) sp. nov. and Haloterrigena xxxxxx (YPL8) sp. nov., isolated from a salt mine.</title>
        <authorList>
            <person name="Cui H."/>
        </authorList>
    </citation>
    <scope>NUCLEOTIDE SEQUENCE [LARGE SCALE GENOMIC DNA]</scope>
    <source>
        <strain evidence="2 3">YPL13</strain>
    </source>
</reference>
<dbReference type="Pfam" id="PF18545">
    <property type="entry name" value="HalOD1"/>
    <property type="match status" value="1"/>
</dbReference>
<name>A0A7D6GTD0_9EURY</name>
<evidence type="ECO:0000313" key="3">
    <source>
        <dbReference type="Proteomes" id="UP000510869"/>
    </source>
</evidence>
<keyword evidence="3" id="KW-1185">Reference proteome</keyword>
<feature type="domain" description="Halobacterial output" evidence="1">
    <location>
        <begin position="1"/>
        <end position="45"/>
    </location>
</feature>
<dbReference type="Proteomes" id="UP000510869">
    <property type="component" value="Chromosome"/>
</dbReference>
<dbReference type="OrthoDB" id="271604at2157"/>